<feature type="domain" description="N-acetyltransferase" evidence="1">
    <location>
        <begin position="1"/>
        <end position="195"/>
    </location>
</feature>
<dbReference type="Proteomes" id="UP001432322">
    <property type="component" value="Unassembled WGS sequence"/>
</dbReference>
<dbReference type="GO" id="GO:0008080">
    <property type="term" value="F:N-acetyltransferase activity"/>
    <property type="evidence" value="ECO:0007669"/>
    <property type="project" value="TreeGrafter"/>
</dbReference>
<dbReference type="AlphaFoldDB" id="A0AAV5WPN2"/>
<dbReference type="SUPFAM" id="SSF55729">
    <property type="entry name" value="Acyl-CoA N-acyltransferases (Nat)"/>
    <property type="match status" value="1"/>
</dbReference>
<evidence type="ECO:0000259" key="1">
    <source>
        <dbReference type="PROSITE" id="PS51186"/>
    </source>
</evidence>
<accession>A0AAV5WPN2</accession>
<dbReference type="Pfam" id="PF00583">
    <property type="entry name" value="Acetyltransf_1"/>
    <property type="match status" value="1"/>
</dbReference>
<organism evidence="2 3">
    <name type="scientific">Pristionchus fissidentatus</name>
    <dbReference type="NCBI Taxonomy" id="1538716"/>
    <lineage>
        <taxon>Eukaryota</taxon>
        <taxon>Metazoa</taxon>
        <taxon>Ecdysozoa</taxon>
        <taxon>Nematoda</taxon>
        <taxon>Chromadorea</taxon>
        <taxon>Rhabditida</taxon>
        <taxon>Rhabditina</taxon>
        <taxon>Diplogasteromorpha</taxon>
        <taxon>Diplogasteroidea</taxon>
        <taxon>Neodiplogasteridae</taxon>
        <taxon>Pristionchus</taxon>
    </lineage>
</organism>
<name>A0AAV5WPN2_9BILA</name>
<dbReference type="Gene3D" id="3.40.630.30">
    <property type="match status" value="1"/>
</dbReference>
<gene>
    <name evidence="2" type="ORF">PFISCL1PPCAC_23530</name>
</gene>
<dbReference type="InterPro" id="IPR000182">
    <property type="entry name" value="GNAT_dom"/>
</dbReference>
<dbReference type="CDD" id="cd04301">
    <property type="entry name" value="NAT_SF"/>
    <property type="match status" value="1"/>
</dbReference>
<proteinExistence type="predicted"/>
<dbReference type="EMBL" id="BTSY01000006">
    <property type="protein sequence ID" value="GMT32233.1"/>
    <property type="molecule type" value="Genomic_DNA"/>
</dbReference>
<comment type="caution">
    <text evidence="2">The sequence shown here is derived from an EMBL/GenBank/DDBJ whole genome shotgun (WGS) entry which is preliminary data.</text>
</comment>
<evidence type="ECO:0000313" key="3">
    <source>
        <dbReference type="Proteomes" id="UP001432322"/>
    </source>
</evidence>
<dbReference type="FunFam" id="3.40.630.30:FF:000181">
    <property type="entry name" value="Acetyltransferase"/>
    <property type="match status" value="1"/>
</dbReference>
<dbReference type="PROSITE" id="PS51186">
    <property type="entry name" value="GNAT"/>
    <property type="match status" value="1"/>
</dbReference>
<dbReference type="PANTHER" id="PTHR20905">
    <property type="entry name" value="N-ACETYLTRANSFERASE-RELATED"/>
    <property type="match status" value="1"/>
</dbReference>
<protein>
    <recommendedName>
        <fullName evidence="1">N-acetyltransferase domain-containing protein</fullName>
    </recommendedName>
</protein>
<keyword evidence="3" id="KW-1185">Reference proteome</keyword>
<evidence type="ECO:0000313" key="2">
    <source>
        <dbReference type="EMBL" id="GMT32233.1"/>
    </source>
</evidence>
<feature type="non-terminal residue" evidence="2">
    <location>
        <position position="1"/>
    </location>
</feature>
<sequence>EMDAVTPSIATSSDIPDMHEFMLADFLPSLSIAAALGITREETDLRYLRLTTNCVNSGTSVVLRNSSGRVVGLRLCDVEERGHAHSIEGLDQLSEKLKKIYRLVDVLNEDKWSSIPSSVDRLWLVEVVAVDREYRGRGLSRLLMEFGLEEATRRGISAAAAEVVANASIALFAKYGYSLLKEVVHSEYLGADGLPVFKCPGGEKVAQLVFKML</sequence>
<reference evidence="2" key="1">
    <citation type="submission" date="2023-10" db="EMBL/GenBank/DDBJ databases">
        <title>Genome assembly of Pristionchus species.</title>
        <authorList>
            <person name="Yoshida K."/>
            <person name="Sommer R.J."/>
        </authorList>
    </citation>
    <scope>NUCLEOTIDE SEQUENCE</scope>
    <source>
        <strain evidence="2">RS5133</strain>
    </source>
</reference>
<dbReference type="PANTHER" id="PTHR20905:SF30">
    <property type="entry name" value="N-ACETYLTRANSFERASE DOMAIN-CONTAINING PROTEIN"/>
    <property type="match status" value="1"/>
</dbReference>
<dbReference type="InterPro" id="IPR016181">
    <property type="entry name" value="Acyl_CoA_acyltransferase"/>
</dbReference>